<dbReference type="GO" id="GO:1903425">
    <property type="term" value="F:fluoride transmembrane transporter activity"/>
    <property type="evidence" value="ECO:0007669"/>
    <property type="project" value="TreeGrafter"/>
</dbReference>
<name>A0A2S7YAF3_BEABA</name>
<comment type="similarity">
    <text evidence="7">Belongs to the fluoride channel Fluc/FEX (TC 1.A.43) family.</text>
</comment>
<evidence type="ECO:0000256" key="2">
    <source>
        <dbReference type="ARBA" id="ARBA00004651"/>
    </source>
</evidence>
<dbReference type="PANTHER" id="PTHR28259">
    <property type="entry name" value="FLUORIDE EXPORT PROTEIN 1-RELATED"/>
    <property type="match status" value="1"/>
</dbReference>
<evidence type="ECO:0008006" key="13">
    <source>
        <dbReference type="Google" id="ProtNLM"/>
    </source>
</evidence>
<evidence type="ECO:0000256" key="10">
    <source>
        <dbReference type="SAM" id="Phobius"/>
    </source>
</evidence>
<keyword evidence="3" id="KW-1003">Cell membrane</keyword>
<feature type="region of interest" description="Disordered" evidence="9">
    <location>
        <begin position="154"/>
        <end position="174"/>
    </location>
</feature>
<dbReference type="Pfam" id="PF02537">
    <property type="entry name" value="CRCB"/>
    <property type="match status" value="2"/>
</dbReference>
<keyword evidence="5 10" id="KW-1133">Transmembrane helix</keyword>
<dbReference type="EMBL" id="JRHA01000003">
    <property type="protein sequence ID" value="PQK13004.1"/>
    <property type="molecule type" value="Genomic_DNA"/>
</dbReference>
<keyword evidence="4 10" id="KW-0812">Transmembrane</keyword>
<comment type="catalytic activity">
    <reaction evidence="8">
        <text>fluoride(in) = fluoride(out)</text>
        <dbReference type="Rhea" id="RHEA:76159"/>
        <dbReference type="ChEBI" id="CHEBI:17051"/>
    </reaction>
    <physiologicalReaction direction="left-to-right" evidence="8">
        <dbReference type="Rhea" id="RHEA:76160"/>
    </physiologicalReaction>
</comment>
<feature type="region of interest" description="Disordered" evidence="9">
    <location>
        <begin position="1"/>
        <end position="64"/>
    </location>
</feature>
<reference evidence="11 12" key="1">
    <citation type="submission" date="2016-07" db="EMBL/GenBank/DDBJ databases">
        <title>Comparative genomics of the entomopathogenic fungus Beauveria bassiana.</title>
        <authorList>
            <person name="Valero Jimenez C.A."/>
            <person name="Zwaan B.J."/>
            <person name="Van Kan J.A."/>
            <person name="Takken W."/>
            <person name="Debets A.J."/>
            <person name="Schoustra S.E."/>
            <person name="Koenraadt C.J."/>
        </authorList>
    </citation>
    <scope>NUCLEOTIDE SEQUENCE [LARGE SCALE GENOMIC DNA]</scope>
    <source>
        <strain evidence="11 12">ARSEF 8028</strain>
    </source>
</reference>
<feature type="transmembrane region" description="Helical" evidence="10">
    <location>
        <begin position="316"/>
        <end position="336"/>
    </location>
</feature>
<feature type="transmembrane region" description="Helical" evidence="10">
    <location>
        <begin position="110"/>
        <end position="128"/>
    </location>
</feature>
<feature type="transmembrane region" description="Helical" evidence="10">
    <location>
        <begin position="414"/>
        <end position="436"/>
    </location>
</feature>
<sequence>MASDAAAGSGGLVTAKTDAADAPYDVPDQSENLDEVAATGDTLDDIRRGEAQQQQQQQTSPEEKAQQAYQVSRLATQLYTLSYLVFFSFLGTLARVGLSHLTTYPGAPSIFPTLWANVGGSFIMGFLVEDRKLFRHEWGTPAYDQALQRARRAKAAADEENAGRARSSSSNISSSSSIGLAAAKKAHLATKKTIPLYIGLTTGFCGSFTSFSTFIRDVFLALSNDMVSPDLHGAAPAHRNGGYSFMALLAVIIETVGLSLGAYIAGMHLGAALEPYTPSIPFRFARGVLDKLAVLLGWGCWLGAILLAIFPPRNYWRGTAVFAIVFAPLGTLARFYLSMLLNAKRPSFPLGTFAANVLGTAILGMAWDIAHSAGAGRGVLGCQLLQGVEDGFCGCLTTVSTWVSELCSLRRRSAYVYGVASVVLSTALMIAIMGGLRWTQGFAPLQCHP</sequence>
<evidence type="ECO:0000256" key="3">
    <source>
        <dbReference type="ARBA" id="ARBA00022475"/>
    </source>
</evidence>
<feature type="transmembrane region" description="Helical" evidence="10">
    <location>
        <begin position="245"/>
        <end position="271"/>
    </location>
</feature>
<evidence type="ECO:0000256" key="7">
    <source>
        <dbReference type="ARBA" id="ARBA00035120"/>
    </source>
</evidence>
<protein>
    <recommendedName>
        <fullName evidence="13">CrcB-like protein</fullName>
    </recommendedName>
</protein>
<dbReference type="OrthoDB" id="409792at2759"/>
<comment type="subcellular location">
    <subcellularLocation>
        <location evidence="2">Cell membrane</location>
        <topology evidence="2">Multi-pass membrane protein</topology>
    </subcellularLocation>
</comment>
<evidence type="ECO:0000256" key="4">
    <source>
        <dbReference type="ARBA" id="ARBA00022692"/>
    </source>
</evidence>
<gene>
    <name evidence="11" type="ORF">BB8028_0003g16180</name>
</gene>
<feature type="transmembrane region" description="Helical" evidence="10">
    <location>
        <begin position="194"/>
        <end position="215"/>
    </location>
</feature>
<evidence type="ECO:0000256" key="1">
    <source>
        <dbReference type="ARBA" id="ARBA00002598"/>
    </source>
</evidence>
<comment type="function">
    <text evidence="1">Fluoride channel required for the rapid expulsion of cytoplasmic fluoride.</text>
</comment>
<dbReference type="InterPro" id="IPR003691">
    <property type="entry name" value="FluC"/>
</dbReference>
<evidence type="ECO:0000256" key="9">
    <source>
        <dbReference type="SAM" id="MobiDB-lite"/>
    </source>
</evidence>
<proteinExistence type="inferred from homology"/>
<organism evidence="11 12">
    <name type="scientific">Beauveria bassiana</name>
    <name type="common">White muscardine disease fungus</name>
    <name type="synonym">Tritirachium shiotae</name>
    <dbReference type="NCBI Taxonomy" id="176275"/>
    <lineage>
        <taxon>Eukaryota</taxon>
        <taxon>Fungi</taxon>
        <taxon>Dikarya</taxon>
        <taxon>Ascomycota</taxon>
        <taxon>Pezizomycotina</taxon>
        <taxon>Sordariomycetes</taxon>
        <taxon>Hypocreomycetidae</taxon>
        <taxon>Hypocreales</taxon>
        <taxon>Cordycipitaceae</taxon>
        <taxon>Beauveria</taxon>
    </lineage>
</organism>
<feature type="compositionally biased region" description="Low complexity" evidence="9">
    <location>
        <begin position="164"/>
        <end position="174"/>
    </location>
</feature>
<evidence type="ECO:0000313" key="11">
    <source>
        <dbReference type="EMBL" id="PQK13004.1"/>
    </source>
</evidence>
<accession>A0A2S7YAF3</accession>
<dbReference type="PANTHER" id="PTHR28259:SF1">
    <property type="entry name" value="FLUORIDE EXPORT PROTEIN 1-RELATED"/>
    <property type="match status" value="1"/>
</dbReference>
<comment type="caution">
    <text evidence="11">The sequence shown here is derived from an EMBL/GenBank/DDBJ whole genome shotgun (WGS) entry which is preliminary data.</text>
</comment>
<evidence type="ECO:0000256" key="8">
    <source>
        <dbReference type="ARBA" id="ARBA00035585"/>
    </source>
</evidence>
<evidence type="ECO:0000256" key="5">
    <source>
        <dbReference type="ARBA" id="ARBA00022989"/>
    </source>
</evidence>
<keyword evidence="6 10" id="KW-0472">Membrane</keyword>
<evidence type="ECO:0000256" key="6">
    <source>
        <dbReference type="ARBA" id="ARBA00023136"/>
    </source>
</evidence>
<feature type="transmembrane region" description="Helical" evidence="10">
    <location>
        <begin position="78"/>
        <end position="98"/>
    </location>
</feature>
<evidence type="ECO:0000313" key="12">
    <source>
        <dbReference type="Proteomes" id="UP000237441"/>
    </source>
</evidence>
<feature type="transmembrane region" description="Helical" evidence="10">
    <location>
        <begin position="292"/>
        <end position="310"/>
    </location>
</feature>
<dbReference type="AlphaFoldDB" id="A0A2S7YAF3"/>
<dbReference type="Proteomes" id="UP000237441">
    <property type="component" value="Unassembled WGS sequence"/>
</dbReference>
<dbReference type="GO" id="GO:0005886">
    <property type="term" value="C:plasma membrane"/>
    <property type="evidence" value="ECO:0007669"/>
    <property type="project" value="UniProtKB-SubCell"/>
</dbReference>